<feature type="compositionally biased region" description="Basic and acidic residues" evidence="1">
    <location>
        <begin position="727"/>
        <end position="760"/>
    </location>
</feature>
<accession>A0ABD0L5A1</accession>
<comment type="caution">
    <text evidence="2">The sequence shown here is derived from an EMBL/GenBank/DDBJ whole genome shotgun (WGS) entry which is preliminary data.</text>
</comment>
<feature type="compositionally biased region" description="Low complexity" evidence="1">
    <location>
        <begin position="468"/>
        <end position="477"/>
    </location>
</feature>
<dbReference type="AlphaFoldDB" id="A0ABD0L5A1"/>
<reference evidence="2 3" key="1">
    <citation type="journal article" date="2023" name="Sci. Data">
        <title>Genome assembly of the Korean intertidal mud-creeper Batillaria attramentaria.</title>
        <authorList>
            <person name="Patra A.K."/>
            <person name="Ho P.T."/>
            <person name="Jun S."/>
            <person name="Lee S.J."/>
            <person name="Kim Y."/>
            <person name="Won Y.J."/>
        </authorList>
    </citation>
    <scope>NUCLEOTIDE SEQUENCE [LARGE SCALE GENOMIC DNA]</scope>
    <source>
        <strain evidence="2">Wonlab-2016</strain>
    </source>
</reference>
<feature type="compositionally biased region" description="Basic and acidic residues" evidence="1">
    <location>
        <begin position="592"/>
        <end position="601"/>
    </location>
</feature>
<feature type="compositionally biased region" description="Low complexity" evidence="1">
    <location>
        <begin position="150"/>
        <end position="170"/>
    </location>
</feature>
<feature type="region of interest" description="Disordered" evidence="1">
    <location>
        <begin position="629"/>
        <end position="691"/>
    </location>
</feature>
<feature type="region of interest" description="Disordered" evidence="1">
    <location>
        <begin position="703"/>
        <end position="774"/>
    </location>
</feature>
<dbReference type="Proteomes" id="UP001519460">
    <property type="component" value="Unassembled WGS sequence"/>
</dbReference>
<feature type="compositionally biased region" description="Low complexity" evidence="1">
    <location>
        <begin position="550"/>
        <end position="569"/>
    </location>
</feature>
<evidence type="ECO:0000313" key="2">
    <source>
        <dbReference type="EMBL" id="KAK7494421.1"/>
    </source>
</evidence>
<keyword evidence="3" id="KW-1185">Reference proteome</keyword>
<evidence type="ECO:0000313" key="3">
    <source>
        <dbReference type="Proteomes" id="UP001519460"/>
    </source>
</evidence>
<feature type="compositionally biased region" description="Low complexity" evidence="1">
    <location>
        <begin position="671"/>
        <end position="682"/>
    </location>
</feature>
<organism evidence="2 3">
    <name type="scientific">Batillaria attramentaria</name>
    <dbReference type="NCBI Taxonomy" id="370345"/>
    <lineage>
        <taxon>Eukaryota</taxon>
        <taxon>Metazoa</taxon>
        <taxon>Spiralia</taxon>
        <taxon>Lophotrochozoa</taxon>
        <taxon>Mollusca</taxon>
        <taxon>Gastropoda</taxon>
        <taxon>Caenogastropoda</taxon>
        <taxon>Sorbeoconcha</taxon>
        <taxon>Cerithioidea</taxon>
        <taxon>Batillariidae</taxon>
        <taxon>Batillaria</taxon>
    </lineage>
</organism>
<dbReference type="CDD" id="cd22921">
    <property type="entry name" value="HFD_CENP-X"/>
    <property type="match status" value="1"/>
</dbReference>
<feature type="compositionally biased region" description="Basic and acidic residues" evidence="1">
    <location>
        <begin position="300"/>
        <end position="315"/>
    </location>
</feature>
<feature type="compositionally biased region" description="Polar residues" evidence="1">
    <location>
        <begin position="483"/>
        <end position="500"/>
    </location>
</feature>
<dbReference type="EMBL" id="JACVVK020000083">
    <property type="protein sequence ID" value="KAK7494421.1"/>
    <property type="molecule type" value="Genomic_DNA"/>
</dbReference>
<feature type="compositionally biased region" description="Basic and acidic residues" evidence="1">
    <location>
        <begin position="257"/>
        <end position="269"/>
    </location>
</feature>
<dbReference type="Gene3D" id="6.10.130.30">
    <property type="match status" value="1"/>
</dbReference>
<feature type="compositionally biased region" description="Polar residues" evidence="1">
    <location>
        <begin position="105"/>
        <end position="129"/>
    </location>
</feature>
<sequence length="896" mass="95836">KTVLSVLQLHFQDEKTKEAAERAAVQAKKDGSDLVTVEHLEKILPQLALKNAQKKIDKVLDIDETETKTATSQDAASKDSSDSWNSWNTWLGYKPSEEAGGDSGADTTDQSGVHSSWSFPWGVQDSSPTAKRDEPAAELAASNVGRRPVSSKQSSSSPSAASSASSRGASVTQKQKHAPPSGESLPVATDAVVVKEQTPVLDPADKDPSTAAGSGDGVAAVGNPVTDTPPVESKTAVELEAASVEGTVQEAEEPVESTERSEEQCHAEDSMQNADRSSGVEAADVQCSGNYDEPQDQLPELEHASAADATAEGRVDSVNTDAWVEASASENLETVDRVSPESEDVTTSAGNQTQVEMCGGHVFSAHQAESSDSQSDKNLDSVPAEFDAKENQLSALVQGDEWVSGSKPLDDAFETITRDSSKETLESFDTVASVESFDTVVSTQGSGGEVSDESGHLQIPSGDDVQASSTSITSTSSEPVLLSLSTDDNMGSLASSQAGQVLSEGDLDVFSPQSHSSLISEEECERKSPPLNTSVVIDERTSSVVSPRLDSTATASSNESSETSRLDSSIDTIVERSPLPQENFQDVDDREEAQHGFREEQFSESLSDADVNSPSASFVKCMIEEAMEDASKLEDSGSDNHSEEKSESSKVDSEFEKSVYSGHESSDEIETTTSSDIEIISTPTPNGEKNIVDLSPLKFSLQKAASARGHGQGHQRTDSQSSSSTHSKGEPEQLFPERDLDQERHEWHREGKEHGQHDGDTANDDFDNPQNPQRLLKVSSGLMPKKLRTPVPFRCTVETICLHVPAPIQKGKVLTVYKLVETHAGDLLPQYVGDDASAMRYGLKMGFSSQVPFETGCVTLNAIFNWASAVCFPLSQTLKSQDYSAFVAVEILVQKS</sequence>
<feature type="region of interest" description="Disordered" evidence="1">
    <location>
        <begin position="66"/>
        <end position="383"/>
    </location>
</feature>
<feature type="non-terminal residue" evidence="2">
    <location>
        <position position="1"/>
    </location>
</feature>
<name>A0ABD0L5A1_9CAEN</name>
<feature type="compositionally biased region" description="Polar residues" evidence="1">
    <location>
        <begin position="345"/>
        <end position="355"/>
    </location>
</feature>
<proteinExistence type="predicted"/>
<gene>
    <name evidence="2" type="ORF">BaRGS_00014313</name>
</gene>
<feature type="compositionally biased region" description="Polar residues" evidence="1">
    <location>
        <begin position="603"/>
        <end position="614"/>
    </location>
</feature>
<evidence type="ECO:0000256" key="1">
    <source>
        <dbReference type="SAM" id="MobiDB-lite"/>
    </source>
</evidence>
<feature type="compositionally biased region" description="Basic and acidic residues" evidence="1">
    <location>
        <begin position="629"/>
        <end position="657"/>
    </location>
</feature>
<feature type="region of interest" description="Disordered" evidence="1">
    <location>
        <begin position="441"/>
        <end position="614"/>
    </location>
</feature>
<feature type="compositionally biased region" description="Low complexity" evidence="1">
    <location>
        <begin position="211"/>
        <end position="222"/>
    </location>
</feature>
<protein>
    <submittedName>
        <fullName evidence="2">Uncharacterized protein</fullName>
    </submittedName>
</protein>